<proteinExistence type="predicted"/>
<dbReference type="Gene3D" id="6.10.140.1990">
    <property type="match status" value="1"/>
</dbReference>
<dbReference type="EMBL" id="JALGBH010000002">
    <property type="protein sequence ID" value="MCJ0743921.1"/>
    <property type="molecule type" value="Genomic_DNA"/>
</dbReference>
<dbReference type="SUPFAM" id="SSF111369">
    <property type="entry name" value="HlyD-like secretion proteins"/>
    <property type="match status" value="1"/>
</dbReference>
<reference evidence="3" key="1">
    <citation type="submission" date="2022-03" db="EMBL/GenBank/DDBJ databases">
        <authorList>
            <person name="Woo C.Y."/>
        </authorList>
    </citation>
    <scope>NUCLEOTIDE SEQUENCE</scope>
    <source>
        <strain evidence="3">CYS-01</strain>
    </source>
</reference>
<evidence type="ECO:0000256" key="1">
    <source>
        <dbReference type="SAM" id="Coils"/>
    </source>
</evidence>
<dbReference type="InterPro" id="IPR030190">
    <property type="entry name" value="MacA_alpha-hairpin_sf"/>
</dbReference>
<feature type="domain" description="Multidrug resistance protein MdtA-like barrel-sandwich hybrid" evidence="2">
    <location>
        <begin position="36"/>
        <end position="217"/>
    </location>
</feature>
<sequence length="320" mass="35528">MKKYSLLLISLIAFTACNRKDTANSLIQGKVEREEIAVVSKVPGRILKINFNEGDQVKKGDTLAILDIPEVDAKKAQAQGAVKSADAQYAMSVRGATANQLKQLDAKRNALKEQYDFAKKSLSRIQAMVSDSLVPQQQYDEVYAKYQGALAQYTAVEAEIADVKNGVRIEQQTMALGQKDRALGALQEVQTAEKERYIIAPQDMTLESITLKVGELALPGYTLFTGSLKSSTYFRFTVPESKIEQYKKGEQIEVTIPYQDNKKIEGTIRNVKQIGAYANIATAYPDYNMQDALYEITVEPKNIAEASELFSKSTVTINKK</sequence>
<evidence type="ECO:0000313" key="4">
    <source>
        <dbReference type="Proteomes" id="UP001165460"/>
    </source>
</evidence>
<gene>
    <name evidence="3" type="ORF">MMF97_14475</name>
</gene>
<name>A0ABT0A023_9SPHI</name>
<dbReference type="RefSeq" id="WP_243363269.1">
    <property type="nucleotide sequence ID" value="NZ_JALGBH010000002.1"/>
</dbReference>
<feature type="coiled-coil region" evidence="1">
    <location>
        <begin position="94"/>
        <end position="128"/>
    </location>
</feature>
<evidence type="ECO:0000313" key="3">
    <source>
        <dbReference type="EMBL" id="MCJ0743921.1"/>
    </source>
</evidence>
<dbReference type="PROSITE" id="PS51257">
    <property type="entry name" value="PROKAR_LIPOPROTEIN"/>
    <property type="match status" value="1"/>
</dbReference>
<dbReference type="Pfam" id="PF25917">
    <property type="entry name" value="BSH_RND"/>
    <property type="match status" value="1"/>
</dbReference>
<comment type="caution">
    <text evidence="3">The sequence shown here is derived from an EMBL/GenBank/DDBJ whole genome shotgun (WGS) entry which is preliminary data.</text>
</comment>
<keyword evidence="1" id="KW-0175">Coiled coil</keyword>
<organism evidence="3 4">
    <name type="scientific">Pedobacter montanisoli</name>
    <dbReference type="NCBI Taxonomy" id="2923277"/>
    <lineage>
        <taxon>Bacteria</taxon>
        <taxon>Pseudomonadati</taxon>
        <taxon>Bacteroidota</taxon>
        <taxon>Sphingobacteriia</taxon>
        <taxon>Sphingobacteriales</taxon>
        <taxon>Sphingobacteriaceae</taxon>
        <taxon>Pedobacter</taxon>
    </lineage>
</organism>
<dbReference type="PANTHER" id="PTHR30438:SF2">
    <property type="entry name" value="MEMBRANE PROTEIN"/>
    <property type="match status" value="1"/>
</dbReference>
<dbReference type="Proteomes" id="UP001165460">
    <property type="component" value="Unassembled WGS sequence"/>
</dbReference>
<evidence type="ECO:0000259" key="2">
    <source>
        <dbReference type="Pfam" id="PF25917"/>
    </source>
</evidence>
<protein>
    <submittedName>
        <fullName evidence="3">Efflux RND transporter periplasmic adaptor subunit</fullName>
    </submittedName>
</protein>
<dbReference type="InterPro" id="IPR058625">
    <property type="entry name" value="MdtA-like_BSH"/>
</dbReference>
<dbReference type="PANTHER" id="PTHR30438">
    <property type="entry name" value="36 KDA ANTIGEN-RELATED"/>
    <property type="match status" value="1"/>
</dbReference>
<dbReference type="Gene3D" id="2.40.50.100">
    <property type="match status" value="1"/>
</dbReference>
<keyword evidence="4" id="KW-1185">Reference proteome</keyword>
<accession>A0ABT0A023</accession>